<proteinExistence type="predicted"/>
<reference evidence="2 3" key="1">
    <citation type="journal article" date="2012" name="Int. J. Syst. Evol. Microbiol.">
        <title>Flammeovirga pacifica sp. nov., isolated from deep-sea sediment.</title>
        <authorList>
            <person name="Xu H."/>
            <person name="Fu Y."/>
            <person name="Yang N."/>
            <person name="Ding Z."/>
            <person name="Lai Q."/>
            <person name="Zeng R."/>
        </authorList>
    </citation>
    <scope>NUCLEOTIDE SEQUENCE [LARGE SCALE GENOMIC DNA]</scope>
    <source>
        <strain evidence="3">DSM 24597 / LMG 26175 / WPAGA1</strain>
    </source>
</reference>
<dbReference type="InterPro" id="IPR039935">
    <property type="entry name" value="YML079W-like"/>
</dbReference>
<dbReference type="InterPro" id="IPR009327">
    <property type="entry name" value="Cupin_DUF985"/>
</dbReference>
<sequence length="163" mass="18696">MTKQEVIDQLDMTPHPEGGFYVETYRSHKTAFVNKNELERNISTAIYYLLGEGDYSTFHKLKFTELWHYHTGCPVEVVEITPKGELIKTIVGIGLKEGQQPQYVIKGGNWFAARPLTKSSEDYVLVGCTVAPGFEFEDFEIGLYDNLIKEFPQHKEIISLFKK</sequence>
<name>A0A1S1YW48_FLAPC</name>
<evidence type="ECO:0000313" key="2">
    <source>
        <dbReference type="EMBL" id="OHX65236.1"/>
    </source>
</evidence>
<organism evidence="2 3">
    <name type="scientific">Flammeovirga pacifica</name>
    <dbReference type="NCBI Taxonomy" id="915059"/>
    <lineage>
        <taxon>Bacteria</taxon>
        <taxon>Pseudomonadati</taxon>
        <taxon>Bacteroidota</taxon>
        <taxon>Cytophagia</taxon>
        <taxon>Cytophagales</taxon>
        <taxon>Flammeovirgaceae</taxon>
        <taxon>Flammeovirga</taxon>
    </lineage>
</organism>
<dbReference type="Pfam" id="PF06172">
    <property type="entry name" value="Cupin_5"/>
    <property type="match status" value="1"/>
</dbReference>
<dbReference type="Proteomes" id="UP000179797">
    <property type="component" value="Unassembled WGS sequence"/>
</dbReference>
<dbReference type="PANTHER" id="PTHR33387:SF3">
    <property type="entry name" value="DUF985 DOMAIN-CONTAINING PROTEIN"/>
    <property type="match status" value="1"/>
</dbReference>
<evidence type="ECO:0000259" key="1">
    <source>
        <dbReference type="Pfam" id="PF06172"/>
    </source>
</evidence>
<dbReference type="InterPro" id="IPR011051">
    <property type="entry name" value="RmlC_Cupin_sf"/>
</dbReference>
<feature type="domain" description="DUF985" evidence="1">
    <location>
        <begin position="4"/>
        <end position="141"/>
    </location>
</feature>
<comment type="caution">
    <text evidence="2">The sequence shown here is derived from an EMBL/GenBank/DDBJ whole genome shotgun (WGS) entry which is preliminary data.</text>
</comment>
<dbReference type="RefSeq" id="WP_044223733.1">
    <property type="nucleotide sequence ID" value="NZ_JRYR02000001.1"/>
</dbReference>
<dbReference type="EMBL" id="JRYR02000001">
    <property type="protein sequence ID" value="OHX65236.1"/>
    <property type="molecule type" value="Genomic_DNA"/>
</dbReference>
<evidence type="ECO:0000313" key="3">
    <source>
        <dbReference type="Proteomes" id="UP000179797"/>
    </source>
</evidence>
<keyword evidence="3" id="KW-1185">Reference proteome</keyword>
<dbReference type="SUPFAM" id="SSF51182">
    <property type="entry name" value="RmlC-like cupins"/>
    <property type="match status" value="1"/>
</dbReference>
<dbReference type="InterPro" id="IPR014710">
    <property type="entry name" value="RmlC-like_jellyroll"/>
</dbReference>
<dbReference type="Gene3D" id="2.60.120.10">
    <property type="entry name" value="Jelly Rolls"/>
    <property type="match status" value="1"/>
</dbReference>
<protein>
    <recommendedName>
        <fullName evidence="1">DUF985 domain-containing protein</fullName>
    </recommendedName>
</protein>
<dbReference type="PANTHER" id="PTHR33387">
    <property type="entry name" value="RMLC-LIKE JELLY ROLL FOLD PROTEIN"/>
    <property type="match status" value="1"/>
</dbReference>
<dbReference type="AlphaFoldDB" id="A0A1S1YW48"/>
<accession>A0A1S1YW48</accession>
<dbReference type="OrthoDB" id="9798288at2"/>
<dbReference type="CDD" id="cd06121">
    <property type="entry name" value="cupin_YML079wp"/>
    <property type="match status" value="1"/>
</dbReference>
<gene>
    <name evidence="2" type="ORF">NH26_02140</name>
</gene>